<dbReference type="InterPro" id="IPR029058">
    <property type="entry name" value="AB_hydrolase_fold"/>
</dbReference>
<reference evidence="1 2" key="1">
    <citation type="submission" date="2017-02" db="EMBL/GenBank/DDBJ databases">
        <authorList>
            <person name="Peterson S.W."/>
        </authorList>
    </citation>
    <scope>NUCLEOTIDE SEQUENCE [LARGE SCALE GENOMIC DNA]</scope>
    <source>
        <strain evidence="1 2">ATCC 700028</strain>
    </source>
</reference>
<accession>A0A1T4KTP3</accession>
<dbReference type="STRING" id="180163.SAMN02745174_00586"/>
<evidence type="ECO:0000313" key="2">
    <source>
        <dbReference type="Proteomes" id="UP000191153"/>
    </source>
</evidence>
<dbReference type="EMBL" id="FUWX01000005">
    <property type="protein sequence ID" value="SJZ45802.1"/>
    <property type="molecule type" value="Genomic_DNA"/>
</dbReference>
<name>A0A1T4KTP3_9FUSO</name>
<keyword evidence="2" id="KW-1185">Reference proteome</keyword>
<dbReference type="Pfam" id="PF04301">
    <property type="entry name" value="BioG"/>
    <property type="match status" value="1"/>
</dbReference>
<evidence type="ECO:0008006" key="3">
    <source>
        <dbReference type="Google" id="ProtNLM"/>
    </source>
</evidence>
<proteinExistence type="predicted"/>
<evidence type="ECO:0000313" key="1">
    <source>
        <dbReference type="EMBL" id="SJZ45802.1"/>
    </source>
</evidence>
<dbReference type="InterPro" id="IPR007398">
    <property type="entry name" value="BioG"/>
</dbReference>
<dbReference type="RefSeq" id="WP_078693115.1">
    <property type="nucleotide sequence ID" value="NZ_FUWX01000005.1"/>
</dbReference>
<sequence length="201" mass="23905">MNLILFFNGWGMDERIFKDFPNLKNFQINIINYPYDIPLLNFKKYDKIYVIGWSFGVYYASLFLKNFTYDYIGISINGTPETIGSNGITPKIFDLTLNTLNKENLLKFYENMEVKAPFLNMDKSIEELKESLLHLKNNYVPQENYFHFSYIGERDKIIPTSRQNKYYKNKNIPIFNISCGHYPFYILNSWDKILKDVTNEI</sequence>
<dbReference type="SUPFAM" id="SSF53474">
    <property type="entry name" value="alpha/beta-Hydrolases"/>
    <property type="match status" value="1"/>
</dbReference>
<protein>
    <recommendedName>
        <fullName evidence="3">Biotin synthesis protein BioG</fullName>
    </recommendedName>
</protein>
<dbReference type="OrthoDB" id="89874at2"/>
<dbReference type="Proteomes" id="UP000191153">
    <property type="component" value="Unassembled WGS sequence"/>
</dbReference>
<organism evidence="1 2">
    <name type="scientific">Cetobacterium ceti</name>
    <dbReference type="NCBI Taxonomy" id="180163"/>
    <lineage>
        <taxon>Bacteria</taxon>
        <taxon>Fusobacteriati</taxon>
        <taxon>Fusobacteriota</taxon>
        <taxon>Fusobacteriia</taxon>
        <taxon>Fusobacteriales</taxon>
        <taxon>Fusobacteriaceae</taxon>
        <taxon>Cetobacterium</taxon>
    </lineage>
</organism>
<dbReference type="AlphaFoldDB" id="A0A1T4KTP3"/>
<gene>
    <name evidence="1" type="ORF">SAMN02745174_00586</name>
</gene>